<evidence type="ECO:0000256" key="2">
    <source>
        <dbReference type="SAM" id="Phobius"/>
    </source>
</evidence>
<dbReference type="OrthoDB" id="7865359at2"/>
<organism evidence="3 4">
    <name type="scientific">Palleronia pelagia</name>
    <dbReference type="NCBI Taxonomy" id="387096"/>
    <lineage>
        <taxon>Bacteria</taxon>
        <taxon>Pseudomonadati</taxon>
        <taxon>Pseudomonadota</taxon>
        <taxon>Alphaproteobacteria</taxon>
        <taxon>Rhodobacterales</taxon>
        <taxon>Roseobacteraceae</taxon>
        <taxon>Palleronia</taxon>
    </lineage>
</organism>
<keyword evidence="4" id="KW-1185">Reference proteome</keyword>
<keyword evidence="2" id="KW-1133">Transmembrane helix</keyword>
<accession>A0A1H8F1W4</accession>
<evidence type="ECO:0008006" key="5">
    <source>
        <dbReference type="Google" id="ProtNLM"/>
    </source>
</evidence>
<dbReference type="RefSeq" id="WP_073126902.1">
    <property type="nucleotide sequence ID" value="NZ_FOCM01000003.1"/>
</dbReference>
<keyword evidence="2" id="KW-0812">Transmembrane</keyword>
<dbReference type="Proteomes" id="UP000199372">
    <property type="component" value="Unassembled WGS sequence"/>
</dbReference>
<keyword evidence="2" id="KW-0472">Membrane</keyword>
<feature type="region of interest" description="Disordered" evidence="1">
    <location>
        <begin position="59"/>
        <end position="119"/>
    </location>
</feature>
<evidence type="ECO:0000313" key="4">
    <source>
        <dbReference type="Proteomes" id="UP000199372"/>
    </source>
</evidence>
<evidence type="ECO:0000313" key="3">
    <source>
        <dbReference type="EMBL" id="SEN25722.1"/>
    </source>
</evidence>
<feature type="compositionally biased region" description="Basic and acidic residues" evidence="1">
    <location>
        <begin position="107"/>
        <end position="119"/>
    </location>
</feature>
<sequence length="119" mass="12832">MFPGLIDTVILVLLVGTIGYAYLLDRKLKALMAALRDIQPMVGEFSDAVDRSAQSVAALRDLSDRPAKADTGSSATPRQTESPKAARKAAPPRPHGKSDLVRTFFDMTRDGKSNEKDGS</sequence>
<dbReference type="EMBL" id="FOCM01000003">
    <property type="protein sequence ID" value="SEN25722.1"/>
    <property type="molecule type" value="Genomic_DNA"/>
</dbReference>
<feature type="compositionally biased region" description="Polar residues" evidence="1">
    <location>
        <begin position="71"/>
        <end position="82"/>
    </location>
</feature>
<reference evidence="4" key="1">
    <citation type="submission" date="2016-10" db="EMBL/GenBank/DDBJ databases">
        <authorList>
            <person name="Varghese N."/>
            <person name="Submissions S."/>
        </authorList>
    </citation>
    <scope>NUCLEOTIDE SEQUENCE [LARGE SCALE GENOMIC DNA]</scope>
    <source>
        <strain evidence="4">DSM 26893</strain>
    </source>
</reference>
<protein>
    <recommendedName>
        <fullName evidence="5">Flagellar motor switch protein</fullName>
    </recommendedName>
</protein>
<feature type="transmembrane region" description="Helical" evidence="2">
    <location>
        <begin position="6"/>
        <end position="24"/>
    </location>
</feature>
<name>A0A1H8F1W4_9RHOB</name>
<proteinExistence type="predicted"/>
<evidence type="ECO:0000256" key="1">
    <source>
        <dbReference type="SAM" id="MobiDB-lite"/>
    </source>
</evidence>
<dbReference type="AlphaFoldDB" id="A0A1H8F1W4"/>
<gene>
    <name evidence="3" type="ORF">SAMN04488011_103183</name>
</gene>